<dbReference type="EMBL" id="JJRY01000006">
    <property type="protein sequence ID" value="KEF38774.1"/>
    <property type="molecule type" value="Genomic_DNA"/>
</dbReference>
<proteinExistence type="predicted"/>
<evidence type="ECO:0000313" key="1">
    <source>
        <dbReference type="EMBL" id="KEF38774.1"/>
    </source>
</evidence>
<sequence length="41" mass="4996">MEELSKVLEIMIKTYEGKNFDVTFTIKYKNDYQVFIQILDF</sequence>
<dbReference type="Proteomes" id="UP000027936">
    <property type="component" value="Unassembled WGS sequence"/>
</dbReference>
<dbReference type="PATRIC" id="fig|1348973.3.peg.1936"/>
<organism evidence="1 2">
    <name type="scientific">Schinkia azotoformans MEV2011</name>
    <dbReference type="NCBI Taxonomy" id="1348973"/>
    <lineage>
        <taxon>Bacteria</taxon>
        <taxon>Bacillati</taxon>
        <taxon>Bacillota</taxon>
        <taxon>Bacilli</taxon>
        <taxon>Bacillales</taxon>
        <taxon>Bacillaceae</taxon>
        <taxon>Calidifontibacillus/Schinkia group</taxon>
        <taxon>Schinkia</taxon>
    </lineage>
</organism>
<gene>
    <name evidence="1" type="ORF">M670_01988</name>
</gene>
<evidence type="ECO:0000313" key="2">
    <source>
        <dbReference type="Proteomes" id="UP000027936"/>
    </source>
</evidence>
<accession>A0A072NM88</accession>
<protein>
    <submittedName>
        <fullName evidence="1">Uncharacterized protein</fullName>
    </submittedName>
</protein>
<dbReference type="AlphaFoldDB" id="A0A072NM88"/>
<name>A0A072NM88_SCHAZ</name>
<comment type="caution">
    <text evidence="1">The sequence shown here is derived from an EMBL/GenBank/DDBJ whole genome shotgun (WGS) entry which is preliminary data.</text>
</comment>
<reference evidence="1 2" key="1">
    <citation type="submission" date="2014-04" db="EMBL/GenBank/DDBJ databases">
        <title>Draft genome sequence of Bacillus azotoformans MEV2011, a (co-) denitrifying strain unable to grow in the presence of oxygen.</title>
        <authorList>
            <person name="Nielsen M."/>
            <person name="Schreiber L."/>
            <person name="Finster K."/>
            <person name="Schramm A."/>
        </authorList>
    </citation>
    <scope>NUCLEOTIDE SEQUENCE [LARGE SCALE GENOMIC DNA]</scope>
    <source>
        <strain evidence="1 2">MEV2011</strain>
    </source>
</reference>